<sequence length="116" mass="12684">MRERRGFRNRNLLDFLCAVAAVQDAPEVPLAHAAGLDPFGLDMAVGMALRQGFIHPAAQGRYIVTRQGIGWATGQLAQARAMLALEGRALRPERPRPELTKRPLGGRPEVHIPAPM</sequence>
<dbReference type="OrthoDB" id="9844944at2"/>
<proteinExistence type="predicted"/>
<feature type="region of interest" description="Disordered" evidence="1">
    <location>
        <begin position="91"/>
        <end position="116"/>
    </location>
</feature>
<dbReference type="EMBL" id="OAOQ01000027">
    <property type="protein sequence ID" value="SNX74847.1"/>
    <property type="molecule type" value="Genomic_DNA"/>
</dbReference>
<feature type="compositionally biased region" description="Basic and acidic residues" evidence="1">
    <location>
        <begin position="91"/>
        <end position="101"/>
    </location>
</feature>
<accession>A0A285D4V6</accession>
<dbReference type="AlphaFoldDB" id="A0A285D4V6"/>
<gene>
    <name evidence="2" type="ORF">SAMN05878503_1277</name>
</gene>
<reference evidence="3" key="1">
    <citation type="submission" date="2017-08" db="EMBL/GenBank/DDBJ databases">
        <authorList>
            <person name="Varghese N."/>
            <person name="Submissions S."/>
        </authorList>
    </citation>
    <scope>NUCLEOTIDE SEQUENCE [LARGE SCALE GENOMIC DNA]</scope>
    <source>
        <strain evidence="3">JA234</strain>
    </source>
</reference>
<evidence type="ECO:0000256" key="1">
    <source>
        <dbReference type="SAM" id="MobiDB-lite"/>
    </source>
</evidence>
<evidence type="ECO:0000313" key="3">
    <source>
        <dbReference type="Proteomes" id="UP000219467"/>
    </source>
</evidence>
<name>A0A285D4V6_9RHOB</name>
<organism evidence="2 3">
    <name type="scientific">Cereibacter ovatus</name>
    <dbReference type="NCBI Taxonomy" id="439529"/>
    <lineage>
        <taxon>Bacteria</taxon>
        <taxon>Pseudomonadati</taxon>
        <taxon>Pseudomonadota</taxon>
        <taxon>Alphaproteobacteria</taxon>
        <taxon>Rhodobacterales</taxon>
        <taxon>Paracoccaceae</taxon>
        <taxon>Cereibacter</taxon>
    </lineage>
</organism>
<keyword evidence="3" id="KW-1185">Reference proteome</keyword>
<dbReference type="Proteomes" id="UP000219467">
    <property type="component" value="Unassembled WGS sequence"/>
</dbReference>
<protein>
    <submittedName>
        <fullName evidence="2">Uncharacterized protein</fullName>
    </submittedName>
</protein>
<dbReference type="RefSeq" id="WP_097031847.1">
    <property type="nucleotide sequence ID" value="NZ_OAOQ01000027.1"/>
</dbReference>
<evidence type="ECO:0000313" key="2">
    <source>
        <dbReference type="EMBL" id="SNX74847.1"/>
    </source>
</evidence>